<dbReference type="FunFam" id="3.40.50.720:FF:000149">
    <property type="entry name" value="15-hydroxyprostaglandin dehydrogenase [NAD(+)]"/>
    <property type="match status" value="1"/>
</dbReference>
<comment type="similarity">
    <text evidence="1">Belongs to the short-chain dehydrogenases/reductases (SDR) family.</text>
</comment>
<dbReference type="GO" id="GO:0016616">
    <property type="term" value="F:oxidoreductase activity, acting on the CH-OH group of donors, NAD or NADP as acceptor"/>
    <property type="evidence" value="ECO:0007669"/>
    <property type="project" value="TreeGrafter"/>
</dbReference>
<comment type="caution">
    <text evidence="3">The sequence shown here is derived from an EMBL/GenBank/DDBJ whole genome shotgun (WGS) entry which is preliminary data.</text>
</comment>
<dbReference type="InterPro" id="IPR036291">
    <property type="entry name" value="NAD(P)-bd_dom_sf"/>
</dbReference>
<accession>A0AAN7PTG6</accession>
<dbReference type="InterPro" id="IPR002347">
    <property type="entry name" value="SDR_fam"/>
</dbReference>
<dbReference type="PRINTS" id="PR00081">
    <property type="entry name" value="GDHRDH"/>
</dbReference>
<evidence type="ECO:0000256" key="1">
    <source>
        <dbReference type="ARBA" id="ARBA00006484"/>
    </source>
</evidence>
<dbReference type="Gene3D" id="3.40.50.720">
    <property type="entry name" value="NAD(P)-binding Rossmann-like Domain"/>
    <property type="match status" value="2"/>
</dbReference>
<gene>
    <name evidence="3" type="ORF">RN001_009155</name>
</gene>
<name>A0AAN7PTG6_9COLE</name>
<dbReference type="PANTHER" id="PTHR44229">
    <property type="entry name" value="15-HYDROXYPROSTAGLANDIN DEHYDROGENASE [NAD(+)]"/>
    <property type="match status" value="1"/>
</dbReference>
<dbReference type="PANTHER" id="PTHR44229:SF8">
    <property type="entry name" value="ALCOHOL DEHYDROGENASE-RELATED"/>
    <property type="match status" value="1"/>
</dbReference>
<evidence type="ECO:0000313" key="3">
    <source>
        <dbReference type="EMBL" id="KAK4876649.1"/>
    </source>
</evidence>
<dbReference type="EMBL" id="JARPUR010000004">
    <property type="protein sequence ID" value="KAK4876649.1"/>
    <property type="molecule type" value="Genomic_DNA"/>
</dbReference>
<dbReference type="PROSITE" id="PS00061">
    <property type="entry name" value="ADH_SHORT"/>
    <property type="match status" value="1"/>
</dbReference>
<evidence type="ECO:0000313" key="4">
    <source>
        <dbReference type="Proteomes" id="UP001353858"/>
    </source>
</evidence>
<dbReference type="GO" id="GO:0005737">
    <property type="term" value="C:cytoplasm"/>
    <property type="evidence" value="ECO:0007669"/>
    <property type="project" value="TreeGrafter"/>
</dbReference>
<reference evidence="4" key="1">
    <citation type="submission" date="2023-01" db="EMBL/GenBank/DDBJ databases">
        <title>Key to firefly adult light organ development and bioluminescence: homeobox transcription factors regulate luciferase expression and transportation to peroxisome.</title>
        <authorList>
            <person name="Fu X."/>
        </authorList>
    </citation>
    <scope>NUCLEOTIDE SEQUENCE [LARGE SCALE GENOMIC DNA]</scope>
</reference>
<dbReference type="Proteomes" id="UP001353858">
    <property type="component" value="Unassembled WGS sequence"/>
</dbReference>
<proteinExistence type="inferred from homology"/>
<dbReference type="FunFam" id="3.40.50.720:FF:000084">
    <property type="entry name" value="Short-chain dehydrogenase reductase"/>
    <property type="match status" value="1"/>
</dbReference>
<organism evidence="3 4">
    <name type="scientific">Aquatica leii</name>
    <dbReference type="NCBI Taxonomy" id="1421715"/>
    <lineage>
        <taxon>Eukaryota</taxon>
        <taxon>Metazoa</taxon>
        <taxon>Ecdysozoa</taxon>
        <taxon>Arthropoda</taxon>
        <taxon>Hexapoda</taxon>
        <taxon>Insecta</taxon>
        <taxon>Pterygota</taxon>
        <taxon>Neoptera</taxon>
        <taxon>Endopterygota</taxon>
        <taxon>Coleoptera</taxon>
        <taxon>Polyphaga</taxon>
        <taxon>Elateriformia</taxon>
        <taxon>Elateroidea</taxon>
        <taxon>Lampyridae</taxon>
        <taxon>Luciolinae</taxon>
        <taxon>Aquatica</taxon>
    </lineage>
</organism>
<evidence type="ECO:0000256" key="2">
    <source>
        <dbReference type="ARBA" id="ARBA00023002"/>
    </source>
</evidence>
<keyword evidence="4" id="KW-1185">Reference proteome</keyword>
<dbReference type="Pfam" id="PF00106">
    <property type="entry name" value="adh_short"/>
    <property type="match status" value="2"/>
</dbReference>
<dbReference type="InterPro" id="IPR020904">
    <property type="entry name" value="Sc_DH/Rdtase_CS"/>
</dbReference>
<dbReference type="SUPFAM" id="SSF51735">
    <property type="entry name" value="NAD(P)-binding Rossmann-fold domains"/>
    <property type="match status" value="2"/>
</dbReference>
<dbReference type="AlphaFoldDB" id="A0AAN7PTG6"/>
<protein>
    <submittedName>
        <fullName evidence="3">Uncharacterized protein</fullName>
    </submittedName>
</protein>
<sequence length="523" mass="57766">MFEIEGKVALVTGGVSGIGLAITKTLLENGLKAVALVDINEENGKVVLEDIKKQYGDSKAMFIKTDIGDKNQFDSAFKSTVKAFQNLDIVVNSAAYANDQNWEKTIETNLIGTVTGIILAIEDYLPKFKTGCDAVILNVASLAAIKTFSGQPVYNTTKSGIVKFTRCMGTKVHYDRTKVRVMAICPGLTETPFIQLKENTLLHDDYHTILDQEIDYKSIQTVINVSKAAIQVIKEGTSGSIWVVKDNEPAYEIEFVQSMIMFNISGKVALVTGGASGIGLATVDKLLKEEIKGVTIADTNEIIGLQVAEKLNQKYGDKKVLFVKVDVAHRNEFEDAFKYTVDAFQNLDIVINCAGIVKDLIWEEEIMVNLGGTITGTYFAFEKYLPKYKSGSEGVIINVSSIAALDVFAYAPVYSATKSGVVALSRSFGSPTHYNRNQIRVMAICPGYTDTPIHREYPERLLGPVFFDLKPQEMSNVVLQPPEYVAKTIIVMIKEGKNGSVWVSENNETPYEMNFFHREESKL</sequence>
<keyword evidence="2" id="KW-0560">Oxidoreductase</keyword>
<dbReference type="PRINTS" id="PR00080">
    <property type="entry name" value="SDRFAMILY"/>
</dbReference>